<dbReference type="PANTHER" id="PTHR36340">
    <property type="entry name" value="NAD(P)H DEHYDROGENASE SUBUNIT CRR3, CHLOROPLASTIC-RELATED"/>
    <property type="match status" value="1"/>
</dbReference>
<dbReference type="InterPro" id="IPR038931">
    <property type="entry name" value="CRR3"/>
</dbReference>
<dbReference type="Proteomes" id="UP001187471">
    <property type="component" value="Unassembled WGS sequence"/>
</dbReference>
<comment type="caution">
    <text evidence="1">The sequence shown here is derived from an EMBL/GenBank/DDBJ whole genome shotgun (WGS) entry which is preliminary data.</text>
</comment>
<dbReference type="AlphaFoldDB" id="A0AA88RZG3"/>
<sequence>MLLPPYRSCKSRESSIPSSVTKSVSVLETSKSGALKIIPGLGLDAEGKLWRASPASPLQELPFSCVLPTTVIHLPIILMVTTLNRQFPKPTLPPHHNKSNPQWQKLKGPLAQAFSETETTTGKTQFTLCTFAYDCLKESEEKKTLFDAILSNSIGKKEGSAEKKLRETGEWILDRTESSSRSSGWLEEILATDREENFEGCLPTDITSMDFVVPHSFWGMQSVSADYELEDLYQYLVSHLKGIP</sequence>
<feature type="non-terminal residue" evidence="1">
    <location>
        <position position="244"/>
    </location>
</feature>
<evidence type="ECO:0000313" key="1">
    <source>
        <dbReference type="EMBL" id="KAK2994764.1"/>
    </source>
</evidence>
<dbReference type="GO" id="GO:0009773">
    <property type="term" value="P:photosynthetic electron transport in photosystem I"/>
    <property type="evidence" value="ECO:0007669"/>
    <property type="project" value="InterPro"/>
</dbReference>
<gene>
    <name evidence="1" type="ORF">RJ640_001670</name>
</gene>
<organism evidence="1 2">
    <name type="scientific">Escallonia rubra</name>
    <dbReference type="NCBI Taxonomy" id="112253"/>
    <lineage>
        <taxon>Eukaryota</taxon>
        <taxon>Viridiplantae</taxon>
        <taxon>Streptophyta</taxon>
        <taxon>Embryophyta</taxon>
        <taxon>Tracheophyta</taxon>
        <taxon>Spermatophyta</taxon>
        <taxon>Magnoliopsida</taxon>
        <taxon>eudicotyledons</taxon>
        <taxon>Gunneridae</taxon>
        <taxon>Pentapetalae</taxon>
        <taxon>asterids</taxon>
        <taxon>campanulids</taxon>
        <taxon>Escalloniales</taxon>
        <taxon>Escalloniaceae</taxon>
        <taxon>Escallonia</taxon>
    </lineage>
</organism>
<accession>A0AA88RZG3</accession>
<dbReference type="PANTHER" id="PTHR36340:SF1">
    <property type="entry name" value="NAD(P)H DEHYDROGENASE SUBUNIT CRR3, CHLOROPLASTIC-RELATED"/>
    <property type="match status" value="1"/>
</dbReference>
<dbReference type="GO" id="GO:0010598">
    <property type="term" value="C:NAD(P)H dehydrogenase complex (plastoquinone)"/>
    <property type="evidence" value="ECO:0007669"/>
    <property type="project" value="InterPro"/>
</dbReference>
<keyword evidence="2" id="KW-1185">Reference proteome</keyword>
<dbReference type="GO" id="GO:0009535">
    <property type="term" value="C:chloroplast thylakoid membrane"/>
    <property type="evidence" value="ECO:0007669"/>
    <property type="project" value="InterPro"/>
</dbReference>
<name>A0AA88RZG3_9ASTE</name>
<proteinExistence type="predicted"/>
<protein>
    <submittedName>
        <fullName evidence="1">Uncharacterized protein</fullName>
    </submittedName>
</protein>
<dbReference type="EMBL" id="JAVXUO010000171">
    <property type="protein sequence ID" value="KAK2994764.1"/>
    <property type="molecule type" value="Genomic_DNA"/>
</dbReference>
<reference evidence="1" key="1">
    <citation type="submission" date="2022-12" db="EMBL/GenBank/DDBJ databases">
        <title>Draft genome assemblies for two species of Escallonia (Escalloniales).</title>
        <authorList>
            <person name="Chanderbali A."/>
            <person name="Dervinis C."/>
            <person name="Anghel I."/>
            <person name="Soltis D."/>
            <person name="Soltis P."/>
            <person name="Zapata F."/>
        </authorList>
    </citation>
    <scope>NUCLEOTIDE SEQUENCE</scope>
    <source>
        <strain evidence="1">UCBG92.1500</strain>
        <tissue evidence="1">Leaf</tissue>
    </source>
</reference>
<evidence type="ECO:0000313" key="2">
    <source>
        <dbReference type="Proteomes" id="UP001187471"/>
    </source>
</evidence>